<dbReference type="STRING" id="295069.SAMN05421856_10435"/>
<reference evidence="2" key="1">
    <citation type="submission" date="2016-10" db="EMBL/GenBank/DDBJ databases">
        <authorList>
            <person name="Varghese N."/>
            <person name="Submissions S."/>
        </authorList>
    </citation>
    <scope>NUCLEOTIDE SEQUENCE [LARGE SCALE GENOMIC DNA]</scope>
    <source>
        <strain evidence="2">DSM 17453</strain>
    </source>
</reference>
<evidence type="ECO:0000313" key="1">
    <source>
        <dbReference type="EMBL" id="SEM53206.1"/>
    </source>
</evidence>
<accession>A0A1H7Z4F2</accession>
<proteinExistence type="predicted"/>
<protein>
    <submittedName>
        <fullName evidence="1">Uncharacterized protein</fullName>
    </submittedName>
</protein>
<sequence>MTDNIIMKKVFVILFLACLGFMIYLFVSDYSDNTEPVAKNLTAEQNKYSNICDTITTVEGQPFLLFTDFKPSEYKDLKFQILRNKKLIEDTVLKNNYSPDRLYRLKIPYKRFYKTDTIIVTTSNNLKFSLSGFHHEALLEYGQFENVINHQCYVSESYTINKSITKGKISRYLIELPSSKNKRLKFVNPGTKEFDNLNQKLKINLNTAQEIFRENRKNKKFESQILCGIEILKNGSNYIFEEETENGDHFETVTINTESGEFKRYTDYPFH</sequence>
<gene>
    <name evidence="1" type="ORF">SAMN05421856_10435</name>
</gene>
<evidence type="ECO:0000313" key="2">
    <source>
        <dbReference type="Proteomes" id="UP000199450"/>
    </source>
</evidence>
<dbReference type="Proteomes" id="UP000199450">
    <property type="component" value="Unassembled WGS sequence"/>
</dbReference>
<name>A0A1H7Z4F2_9FLAO</name>
<dbReference type="EMBL" id="FOBV01000004">
    <property type="protein sequence ID" value="SEM53206.1"/>
    <property type="molecule type" value="Genomic_DNA"/>
</dbReference>
<keyword evidence="2" id="KW-1185">Reference proteome</keyword>
<organism evidence="1 2">
    <name type="scientific">Chryseobacterium taichungense</name>
    <dbReference type="NCBI Taxonomy" id="295069"/>
    <lineage>
        <taxon>Bacteria</taxon>
        <taxon>Pseudomonadati</taxon>
        <taxon>Bacteroidota</taxon>
        <taxon>Flavobacteriia</taxon>
        <taxon>Flavobacteriales</taxon>
        <taxon>Weeksellaceae</taxon>
        <taxon>Chryseobacterium group</taxon>
        <taxon>Chryseobacterium</taxon>
    </lineage>
</organism>
<dbReference type="AlphaFoldDB" id="A0A1H7Z4F2"/>